<dbReference type="AlphaFoldDB" id="A0ABD6EJ13"/>
<feature type="transmembrane region" description="Helical" evidence="1">
    <location>
        <begin position="77"/>
        <end position="99"/>
    </location>
</feature>
<organism evidence="2 3">
    <name type="scientific">Gnathostoma spinigerum</name>
    <dbReference type="NCBI Taxonomy" id="75299"/>
    <lineage>
        <taxon>Eukaryota</taxon>
        <taxon>Metazoa</taxon>
        <taxon>Ecdysozoa</taxon>
        <taxon>Nematoda</taxon>
        <taxon>Chromadorea</taxon>
        <taxon>Rhabditida</taxon>
        <taxon>Spirurina</taxon>
        <taxon>Gnathostomatomorpha</taxon>
        <taxon>Gnathostomatoidea</taxon>
        <taxon>Gnathostomatidae</taxon>
        <taxon>Gnathostoma</taxon>
    </lineage>
</organism>
<proteinExistence type="predicted"/>
<dbReference type="Proteomes" id="UP001608902">
    <property type="component" value="Unassembled WGS sequence"/>
</dbReference>
<accession>A0ABD6EJ13</accession>
<evidence type="ECO:0000313" key="2">
    <source>
        <dbReference type="EMBL" id="MFH4979246.1"/>
    </source>
</evidence>
<keyword evidence="1" id="KW-0812">Transmembrane</keyword>
<keyword evidence="3" id="KW-1185">Reference proteome</keyword>
<name>A0ABD6EJ13_9BILA</name>
<reference evidence="2 3" key="1">
    <citation type="submission" date="2024-08" db="EMBL/GenBank/DDBJ databases">
        <title>Gnathostoma spinigerum genome.</title>
        <authorList>
            <person name="Gonzalez-Bertolin B."/>
            <person name="Monzon S."/>
            <person name="Zaballos A."/>
            <person name="Jimenez P."/>
            <person name="Dekumyoy P."/>
            <person name="Varona S."/>
            <person name="Cuesta I."/>
            <person name="Sumanam S."/>
            <person name="Adisakwattana P."/>
            <person name="Gasser R.B."/>
            <person name="Hernandez-Gonzalez A."/>
            <person name="Young N.D."/>
            <person name="Perteguer M.J."/>
        </authorList>
    </citation>
    <scope>NUCLEOTIDE SEQUENCE [LARGE SCALE GENOMIC DNA]</scope>
    <source>
        <strain evidence="2">AL3</strain>
        <tissue evidence="2">Liver</tissue>
    </source>
</reference>
<sequence length="108" mass="12311">MCAYFWVLRQSTDLLDIVVKMFLFVFQLLSTIETWDNEDCTNTSGEWYRIGEELTEIEFMYQKEVARSESLEWKSTHIVVGATGGIAVVALAISIFWGLNGTAFTSHC</sequence>
<evidence type="ECO:0000313" key="3">
    <source>
        <dbReference type="Proteomes" id="UP001608902"/>
    </source>
</evidence>
<evidence type="ECO:0000256" key="1">
    <source>
        <dbReference type="SAM" id="Phobius"/>
    </source>
</evidence>
<keyword evidence="1" id="KW-0472">Membrane</keyword>
<dbReference type="EMBL" id="JBGFUD010003988">
    <property type="protein sequence ID" value="MFH4979246.1"/>
    <property type="molecule type" value="Genomic_DNA"/>
</dbReference>
<protein>
    <submittedName>
        <fullName evidence="2">Uncharacterized protein</fullName>
    </submittedName>
</protein>
<comment type="caution">
    <text evidence="2">The sequence shown here is derived from an EMBL/GenBank/DDBJ whole genome shotgun (WGS) entry which is preliminary data.</text>
</comment>
<keyword evidence="1" id="KW-1133">Transmembrane helix</keyword>
<gene>
    <name evidence="2" type="ORF">AB6A40_005955</name>
</gene>